<keyword evidence="1" id="KW-0732">Signal</keyword>
<evidence type="ECO:0000313" key="3">
    <source>
        <dbReference type="Proteomes" id="UP000887013"/>
    </source>
</evidence>
<dbReference type="OrthoDB" id="7958076at2759"/>
<feature type="signal peptide" evidence="1">
    <location>
        <begin position="1"/>
        <end position="26"/>
    </location>
</feature>
<sequence length="92" mass="10686">MFAPSMKNILLHLLLHVMLALDSAPAHPPNLRDDRLEDFKFIQFLPPNTLLPQGTQGTSLPHKEFWNYHFYVFGCLNVIENAWKEVNKRALD</sequence>
<evidence type="ECO:0000256" key="1">
    <source>
        <dbReference type="SAM" id="SignalP"/>
    </source>
</evidence>
<reference evidence="2" key="1">
    <citation type="submission" date="2020-08" db="EMBL/GenBank/DDBJ databases">
        <title>Multicomponent nature underlies the extraordinary mechanical properties of spider dragline silk.</title>
        <authorList>
            <person name="Kono N."/>
            <person name="Nakamura H."/>
            <person name="Mori M."/>
            <person name="Yoshida Y."/>
            <person name="Ohtoshi R."/>
            <person name="Malay A.D."/>
            <person name="Moran D.A.P."/>
            <person name="Tomita M."/>
            <person name="Numata K."/>
            <person name="Arakawa K."/>
        </authorList>
    </citation>
    <scope>NUCLEOTIDE SEQUENCE</scope>
</reference>
<protein>
    <submittedName>
        <fullName evidence="2">DDE-1 domain-containing protein</fullName>
    </submittedName>
</protein>
<dbReference type="AlphaFoldDB" id="A0A8X6QTU1"/>
<comment type="caution">
    <text evidence="2">The sequence shown here is derived from an EMBL/GenBank/DDBJ whole genome shotgun (WGS) entry which is preliminary data.</text>
</comment>
<dbReference type="Proteomes" id="UP000887013">
    <property type="component" value="Unassembled WGS sequence"/>
</dbReference>
<dbReference type="EMBL" id="BMAW01033519">
    <property type="protein sequence ID" value="GFU30615.1"/>
    <property type="molecule type" value="Genomic_DNA"/>
</dbReference>
<name>A0A8X6QTU1_NEPPI</name>
<proteinExistence type="predicted"/>
<gene>
    <name evidence="2" type="primary">B7P43_G06169</name>
    <name evidence="2" type="ORF">NPIL_282571</name>
</gene>
<organism evidence="2 3">
    <name type="scientific">Nephila pilipes</name>
    <name type="common">Giant wood spider</name>
    <name type="synonym">Nephila maculata</name>
    <dbReference type="NCBI Taxonomy" id="299642"/>
    <lineage>
        <taxon>Eukaryota</taxon>
        <taxon>Metazoa</taxon>
        <taxon>Ecdysozoa</taxon>
        <taxon>Arthropoda</taxon>
        <taxon>Chelicerata</taxon>
        <taxon>Arachnida</taxon>
        <taxon>Araneae</taxon>
        <taxon>Araneomorphae</taxon>
        <taxon>Entelegynae</taxon>
        <taxon>Araneoidea</taxon>
        <taxon>Nephilidae</taxon>
        <taxon>Nephila</taxon>
    </lineage>
</organism>
<evidence type="ECO:0000313" key="2">
    <source>
        <dbReference type="EMBL" id="GFU30615.1"/>
    </source>
</evidence>
<keyword evidence="3" id="KW-1185">Reference proteome</keyword>
<accession>A0A8X6QTU1</accession>
<feature type="chain" id="PRO_5036456217" evidence="1">
    <location>
        <begin position="27"/>
        <end position="92"/>
    </location>
</feature>